<dbReference type="Gene3D" id="3.20.20.370">
    <property type="entry name" value="Glycoside hydrolase/deacetylase"/>
    <property type="match status" value="1"/>
</dbReference>
<organism evidence="5 6">
    <name type="scientific">Lentihominibacter hominis</name>
    <dbReference type="NCBI Taxonomy" id="2763645"/>
    <lineage>
        <taxon>Bacteria</taxon>
        <taxon>Bacillati</taxon>
        <taxon>Bacillota</taxon>
        <taxon>Clostridia</taxon>
        <taxon>Peptostreptococcales</taxon>
        <taxon>Anaerovoracaceae</taxon>
        <taxon>Lentihominibacter</taxon>
    </lineage>
</organism>
<dbReference type="Pfam" id="PF11738">
    <property type="entry name" value="DUF3298"/>
    <property type="match status" value="1"/>
</dbReference>
<dbReference type="GO" id="GO:0046872">
    <property type="term" value="F:metal ion binding"/>
    <property type="evidence" value="ECO:0007669"/>
    <property type="project" value="UniProtKB-KW"/>
</dbReference>
<dbReference type="Pfam" id="PF01522">
    <property type="entry name" value="Polysacc_deac_1"/>
    <property type="match status" value="1"/>
</dbReference>
<evidence type="ECO:0000313" key="5">
    <source>
        <dbReference type="EMBL" id="MBC8569002.1"/>
    </source>
</evidence>
<dbReference type="GO" id="GO:0005975">
    <property type="term" value="P:carbohydrate metabolic process"/>
    <property type="evidence" value="ECO:0007669"/>
    <property type="project" value="InterPro"/>
</dbReference>
<reference evidence="5" key="1">
    <citation type="submission" date="2020-08" db="EMBL/GenBank/DDBJ databases">
        <title>Genome public.</title>
        <authorList>
            <person name="Liu C."/>
            <person name="Sun Q."/>
        </authorList>
    </citation>
    <scope>NUCLEOTIDE SEQUENCE</scope>
    <source>
        <strain evidence="5">NSJ-24</strain>
    </source>
</reference>
<feature type="transmembrane region" description="Helical" evidence="3">
    <location>
        <begin position="20"/>
        <end position="41"/>
    </location>
</feature>
<dbReference type="AlphaFoldDB" id="A0A926E7Y2"/>
<evidence type="ECO:0000313" key="6">
    <source>
        <dbReference type="Proteomes" id="UP000610862"/>
    </source>
</evidence>
<dbReference type="EMBL" id="JACRTA010000003">
    <property type="protein sequence ID" value="MBC8569002.1"/>
    <property type="molecule type" value="Genomic_DNA"/>
</dbReference>
<name>A0A926E7Y2_9FIRM</name>
<dbReference type="Proteomes" id="UP000610862">
    <property type="component" value="Unassembled WGS sequence"/>
</dbReference>
<dbReference type="Gene3D" id="3.90.640.20">
    <property type="entry name" value="Heat-shock cognate protein, ATPase"/>
    <property type="match status" value="1"/>
</dbReference>
<feature type="domain" description="NodB homology" evidence="4">
    <location>
        <begin position="289"/>
        <end position="464"/>
    </location>
</feature>
<evidence type="ECO:0000256" key="3">
    <source>
        <dbReference type="SAM" id="Phobius"/>
    </source>
</evidence>
<dbReference type="InterPro" id="IPR021729">
    <property type="entry name" value="DUF3298"/>
</dbReference>
<dbReference type="PROSITE" id="PS51677">
    <property type="entry name" value="NODB"/>
    <property type="match status" value="1"/>
</dbReference>
<protein>
    <submittedName>
        <fullName evidence="5">Polysaccharide deacetylase family protein</fullName>
    </submittedName>
</protein>
<sequence>MNREQRHMDRIRKKRKRHIILFIIFIAVLIATVCIGLISYISTNVYQNEDEFREYADDELKKTSQFSVRGKTKIDYEYGRPISYVIDYGVCDNESIAVFRDQKIKEIKEKYQQDKNAEEESRAKRYEDQRNYRPLEHALILRSSVYESDKGVISLSIYESENSERKKDMEQDASMIYTYQFSAKTGKILIPQQIFSEKYKEICSEFFMKYFRKNYKKDELKDGWQDYVTAGENNFNKYALTDTGVTFFFDEGTVLDESRGVISAGIPEADMGTGLRNKILERYIDPTKPMVALTYDDGPGGGAETRILECLRKNGDVATFFYLGSRVAGNSANLKTAYDLGCQIGTHTWNHPVLTKLKPEQIQKQFDDTNAAIKAVTGEDPTAFRPSYGETNDTINKMSAMPVIMWTVDTLDWKSRDGKKIFEEVKKMKNLDGKIILMHSIYDSTADATDLIVPWLKENGYQLVTVSEMIKYKTGADPKKGQVYRTF</sequence>
<dbReference type="CDD" id="cd10954">
    <property type="entry name" value="CE4_CtAXE_like"/>
    <property type="match status" value="1"/>
</dbReference>
<evidence type="ECO:0000259" key="4">
    <source>
        <dbReference type="PROSITE" id="PS51677"/>
    </source>
</evidence>
<proteinExistence type="predicted"/>
<keyword evidence="2" id="KW-0378">Hydrolase</keyword>
<gene>
    <name evidence="5" type="ORF">H8692_09560</name>
</gene>
<dbReference type="GO" id="GO:0016020">
    <property type="term" value="C:membrane"/>
    <property type="evidence" value="ECO:0007669"/>
    <property type="project" value="TreeGrafter"/>
</dbReference>
<dbReference type="PANTHER" id="PTHR10587">
    <property type="entry name" value="GLYCOSYL TRANSFERASE-RELATED"/>
    <property type="match status" value="1"/>
</dbReference>
<keyword evidence="6" id="KW-1185">Reference proteome</keyword>
<evidence type="ECO:0000256" key="1">
    <source>
        <dbReference type="ARBA" id="ARBA00022723"/>
    </source>
</evidence>
<keyword evidence="1" id="KW-0479">Metal-binding</keyword>
<dbReference type="InterPro" id="IPR050248">
    <property type="entry name" value="Polysacc_deacetylase_ArnD"/>
</dbReference>
<dbReference type="InterPro" id="IPR037126">
    <property type="entry name" value="PdaC/RsiV-like_sf"/>
</dbReference>
<keyword evidence="3" id="KW-1133">Transmembrane helix</keyword>
<dbReference type="InterPro" id="IPR011330">
    <property type="entry name" value="Glyco_hydro/deAcase_b/a-brl"/>
</dbReference>
<dbReference type="PANTHER" id="PTHR10587:SF133">
    <property type="entry name" value="CHITIN DEACETYLASE 1-RELATED"/>
    <property type="match status" value="1"/>
</dbReference>
<dbReference type="SUPFAM" id="SSF88713">
    <property type="entry name" value="Glycoside hydrolase/deacetylase"/>
    <property type="match status" value="1"/>
</dbReference>
<dbReference type="RefSeq" id="WP_187525579.1">
    <property type="nucleotide sequence ID" value="NZ_JACRTA010000003.1"/>
</dbReference>
<evidence type="ECO:0000256" key="2">
    <source>
        <dbReference type="ARBA" id="ARBA00022801"/>
    </source>
</evidence>
<keyword evidence="3" id="KW-0472">Membrane</keyword>
<dbReference type="InterPro" id="IPR002509">
    <property type="entry name" value="NODB_dom"/>
</dbReference>
<keyword evidence="3" id="KW-0812">Transmembrane</keyword>
<accession>A0A926E7Y2</accession>
<comment type="caution">
    <text evidence="5">The sequence shown here is derived from an EMBL/GenBank/DDBJ whole genome shotgun (WGS) entry which is preliminary data.</text>
</comment>
<dbReference type="GO" id="GO:0016810">
    <property type="term" value="F:hydrolase activity, acting on carbon-nitrogen (but not peptide) bonds"/>
    <property type="evidence" value="ECO:0007669"/>
    <property type="project" value="InterPro"/>
</dbReference>